<dbReference type="SUPFAM" id="SSF48726">
    <property type="entry name" value="Immunoglobulin"/>
    <property type="match status" value="1"/>
</dbReference>
<dbReference type="STRING" id="67801.A0A1B0BFZ1"/>
<dbReference type="PROSITE" id="PS50835">
    <property type="entry name" value="IG_LIKE"/>
    <property type="match status" value="1"/>
</dbReference>
<feature type="signal peptide" evidence="1">
    <location>
        <begin position="1"/>
        <end position="20"/>
    </location>
</feature>
<dbReference type="InterPro" id="IPR036179">
    <property type="entry name" value="Ig-like_dom_sf"/>
</dbReference>
<evidence type="ECO:0000313" key="3">
    <source>
        <dbReference type="EnsemblMetazoa" id="GPPI028772-PA"/>
    </source>
</evidence>
<keyword evidence="1" id="KW-0732">Signal</keyword>
<name>A0A1B0BFZ1_9MUSC</name>
<dbReference type="EMBL" id="JXJN01013701">
    <property type="status" value="NOT_ANNOTATED_CDS"/>
    <property type="molecule type" value="Genomic_DNA"/>
</dbReference>
<evidence type="ECO:0000259" key="2">
    <source>
        <dbReference type="PROSITE" id="PS50835"/>
    </source>
</evidence>
<dbReference type="EMBL" id="JXJN01013700">
    <property type="status" value="NOT_ANNOTATED_CDS"/>
    <property type="molecule type" value="Genomic_DNA"/>
</dbReference>
<reference evidence="3" key="2">
    <citation type="submission" date="2020-05" db="UniProtKB">
        <authorList>
            <consortium name="EnsemblMetazoa"/>
        </authorList>
    </citation>
    <scope>IDENTIFICATION</scope>
    <source>
        <strain evidence="3">IAEA</strain>
    </source>
</reference>
<dbReference type="InterPro" id="IPR007110">
    <property type="entry name" value="Ig-like_dom"/>
</dbReference>
<feature type="domain" description="Ig-like" evidence="2">
    <location>
        <begin position="22"/>
        <end position="125"/>
    </location>
</feature>
<dbReference type="AlphaFoldDB" id="A0A1B0BFZ1"/>
<evidence type="ECO:0000256" key="1">
    <source>
        <dbReference type="SAM" id="SignalP"/>
    </source>
</evidence>
<dbReference type="Proteomes" id="UP000092460">
    <property type="component" value="Unassembled WGS sequence"/>
</dbReference>
<proteinExistence type="predicted"/>
<evidence type="ECO:0000313" key="4">
    <source>
        <dbReference type="Proteomes" id="UP000092460"/>
    </source>
</evidence>
<protein>
    <recommendedName>
        <fullName evidence="2">Ig-like domain-containing protein</fullName>
    </recommendedName>
</protein>
<dbReference type="PANTHER" id="PTHR21261">
    <property type="entry name" value="BEAT PROTEIN"/>
    <property type="match status" value="1"/>
</dbReference>
<dbReference type="VEuPathDB" id="VectorBase:GPPI028772"/>
<keyword evidence="4" id="KW-1185">Reference proteome</keyword>
<accession>A0A1B0BFZ1</accession>
<dbReference type="InterPro" id="IPR013783">
    <property type="entry name" value="Ig-like_fold"/>
</dbReference>
<sequence>MFFILLLLISFLVFTGFITALKDVSVTIPQAVKRGSNALLTCNYDMENDTLYSVKWYKGRREFYRYTPKENPAMKVFPSQSGLNVERNLSNQSHVVLLAVPLNISGKFTCEISVEAPSFQTAMISGEMEVVELPIEQASVTGIQPRYRIGDLVDGNCSIKYSKPAANLTWTINGVVVSMCDIFTKKIKNNSNRARTLRCKITDGEFYV</sequence>
<organism evidence="3 4">
    <name type="scientific">Glossina palpalis gambiensis</name>
    <dbReference type="NCBI Taxonomy" id="67801"/>
    <lineage>
        <taxon>Eukaryota</taxon>
        <taxon>Metazoa</taxon>
        <taxon>Ecdysozoa</taxon>
        <taxon>Arthropoda</taxon>
        <taxon>Hexapoda</taxon>
        <taxon>Insecta</taxon>
        <taxon>Pterygota</taxon>
        <taxon>Neoptera</taxon>
        <taxon>Endopterygota</taxon>
        <taxon>Diptera</taxon>
        <taxon>Brachycera</taxon>
        <taxon>Muscomorpha</taxon>
        <taxon>Hippoboscoidea</taxon>
        <taxon>Glossinidae</taxon>
        <taxon>Glossina</taxon>
    </lineage>
</organism>
<dbReference type="EnsemblMetazoa" id="GPPI028772-RA">
    <property type="protein sequence ID" value="GPPI028772-PA"/>
    <property type="gene ID" value="GPPI028772"/>
</dbReference>
<feature type="chain" id="PRO_5008404838" description="Ig-like domain-containing protein" evidence="1">
    <location>
        <begin position="21"/>
        <end position="208"/>
    </location>
</feature>
<dbReference type="FunFam" id="2.60.40.10:FF:000437">
    <property type="entry name" value="Beat-IIIc, isoform A"/>
    <property type="match status" value="1"/>
</dbReference>
<dbReference type="PANTHER" id="PTHR21261:SF8">
    <property type="entry name" value="BEATEN PATH IA, ISOFORM B-RELATED"/>
    <property type="match status" value="1"/>
</dbReference>
<dbReference type="Gene3D" id="2.60.40.10">
    <property type="entry name" value="Immunoglobulins"/>
    <property type="match status" value="1"/>
</dbReference>
<dbReference type="GO" id="GO:0008045">
    <property type="term" value="P:motor neuron axon guidance"/>
    <property type="evidence" value="ECO:0007669"/>
    <property type="project" value="TreeGrafter"/>
</dbReference>
<reference evidence="4" key="1">
    <citation type="submission" date="2015-01" db="EMBL/GenBank/DDBJ databases">
        <authorList>
            <person name="Aksoy S."/>
            <person name="Warren W."/>
            <person name="Wilson R.K."/>
        </authorList>
    </citation>
    <scope>NUCLEOTIDE SEQUENCE [LARGE SCALE GENOMIC DNA]</scope>
    <source>
        <strain evidence="4">IAEA</strain>
    </source>
</reference>